<comment type="caution">
    <text evidence="2">The sequence shown here is derived from an EMBL/GenBank/DDBJ whole genome shotgun (WGS) entry which is preliminary data.</text>
</comment>
<proteinExistence type="predicted"/>
<evidence type="ECO:0000313" key="3">
    <source>
        <dbReference type="Proteomes" id="UP000309215"/>
    </source>
</evidence>
<dbReference type="AlphaFoldDB" id="A0A4U1JEE8"/>
<feature type="region of interest" description="Disordered" evidence="1">
    <location>
        <begin position="60"/>
        <end position="82"/>
    </location>
</feature>
<sequence length="506" mass="55928">MPKAAPFRRILVAESPVRPPGERHAKPLPCHVGVLPWTVDRNWLSVFVVATFRFDTSAAHRPIPLEPAPPRRLQAGPSAPGEPARIDDFVPLRLAVDLTLTGHVEIVPMPSGTLGPSVRPRLAEVGLGSRRLPFMVHAGEPGRIPLRPPHTQTPHGRVIDLGPEACHDGSRHHFQHPEKFDLSVYQAGTPEISYEVEEVTSIHLAGLGPDPAAAWEIALPAYAPRALVDYSSARVRRGDVQLFVDGVAIDLDRSTVDVTWRGLVETTDQPHIDVDRIVIGWAPPKRWSEDAAGAWDDVLRELPRGRFRFAAEHEDARKGEDPPALSQEELLMARYETWGHPNAAEPEMLPHEAAEVAAELAEQRWPRSEVLAKNGIDDYTWGIEERAWAQRLASVREEADGGPSAAYVKAYQRASEALATPREAEITPKEFVAIAAKMRREDPTQVLAKAGLGIAAFGRLERRFREKAAEDKAFAAELARLVADEEARRDGPKLSEAETKNEEGRR</sequence>
<evidence type="ECO:0000313" key="2">
    <source>
        <dbReference type="EMBL" id="TKD09464.1"/>
    </source>
</evidence>
<dbReference type="EMBL" id="SSMQ01000010">
    <property type="protein sequence ID" value="TKD09464.1"/>
    <property type="molecule type" value="Genomic_DNA"/>
</dbReference>
<name>A0A4U1JEE8_9BACT</name>
<evidence type="ECO:0000256" key="1">
    <source>
        <dbReference type="SAM" id="MobiDB-lite"/>
    </source>
</evidence>
<feature type="region of interest" description="Disordered" evidence="1">
    <location>
        <begin position="484"/>
        <end position="506"/>
    </location>
</feature>
<accession>A0A4U1JEE8</accession>
<keyword evidence="3" id="KW-1185">Reference proteome</keyword>
<dbReference type="OrthoDB" id="5485677at2"/>
<evidence type="ECO:0008006" key="4">
    <source>
        <dbReference type="Google" id="ProtNLM"/>
    </source>
</evidence>
<dbReference type="RefSeq" id="WP_136929137.1">
    <property type="nucleotide sequence ID" value="NZ_SSMQ01000010.1"/>
</dbReference>
<protein>
    <recommendedName>
        <fullName evidence="4">DUF2169 domain-containing protein</fullName>
    </recommendedName>
</protein>
<gene>
    <name evidence="2" type="ORF">E8A74_12120</name>
</gene>
<dbReference type="Proteomes" id="UP000309215">
    <property type="component" value="Unassembled WGS sequence"/>
</dbReference>
<organism evidence="2 3">
    <name type="scientific">Polyangium fumosum</name>
    <dbReference type="NCBI Taxonomy" id="889272"/>
    <lineage>
        <taxon>Bacteria</taxon>
        <taxon>Pseudomonadati</taxon>
        <taxon>Myxococcota</taxon>
        <taxon>Polyangia</taxon>
        <taxon>Polyangiales</taxon>
        <taxon>Polyangiaceae</taxon>
        <taxon>Polyangium</taxon>
    </lineage>
</organism>
<reference evidence="2 3" key="1">
    <citation type="submission" date="2019-04" db="EMBL/GenBank/DDBJ databases">
        <authorList>
            <person name="Li Y."/>
            <person name="Wang J."/>
        </authorList>
    </citation>
    <scope>NUCLEOTIDE SEQUENCE [LARGE SCALE GENOMIC DNA]</scope>
    <source>
        <strain evidence="2 3">DSM 14668</strain>
    </source>
</reference>